<dbReference type="EMBL" id="MU827323">
    <property type="protein sequence ID" value="KAJ7356235.1"/>
    <property type="molecule type" value="Genomic_DNA"/>
</dbReference>
<gene>
    <name evidence="3" type="ORF">OS493_025989</name>
</gene>
<reference evidence="3" key="1">
    <citation type="submission" date="2023-01" db="EMBL/GenBank/DDBJ databases">
        <title>Genome assembly of the deep-sea coral Lophelia pertusa.</title>
        <authorList>
            <person name="Herrera S."/>
            <person name="Cordes E."/>
        </authorList>
    </citation>
    <scope>NUCLEOTIDE SEQUENCE</scope>
    <source>
        <strain evidence="3">USNM1676648</strain>
        <tissue evidence="3">Polyp</tissue>
    </source>
</reference>
<dbReference type="PANTHER" id="PTHR31640">
    <property type="entry name" value="TRANSMEMBRANE PROTEIN KIAA1109"/>
    <property type="match status" value="1"/>
</dbReference>
<feature type="region of interest" description="Disordered" evidence="1">
    <location>
        <begin position="151"/>
        <end position="187"/>
    </location>
</feature>
<evidence type="ECO:0000259" key="2">
    <source>
        <dbReference type="SMART" id="SM01220"/>
    </source>
</evidence>
<dbReference type="InterPro" id="IPR056742">
    <property type="entry name" value="BLTP1_C"/>
</dbReference>
<dbReference type="Pfam" id="PF25040">
    <property type="entry name" value="BLTP1_C"/>
    <property type="match status" value="1"/>
</dbReference>
<dbReference type="GO" id="GO:0048488">
    <property type="term" value="P:synaptic vesicle endocytosis"/>
    <property type="evidence" value="ECO:0007669"/>
    <property type="project" value="TreeGrafter"/>
</dbReference>
<accession>A0A9W9YL61</accession>
<keyword evidence="4" id="KW-1185">Reference proteome</keyword>
<proteinExistence type="predicted"/>
<name>A0A9W9YL61_9CNID</name>
<dbReference type="InterPro" id="IPR033616">
    <property type="entry name" value="BLTP1"/>
</dbReference>
<evidence type="ECO:0000256" key="1">
    <source>
        <dbReference type="SAM" id="MobiDB-lite"/>
    </source>
</evidence>
<protein>
    <recommendedName>
        <fullName evidence="2">Bridge-like lipid transfer protein family member 1 C-terminal domain-containing protein</fullName>
    </recommendedName>
</protein>
<sequence length="272" mass="30666">MGSTVQDWLNYVCATGGDISPSDSTAPSSFDKPRDRSDTGPGKATSKERRSSYTGGFRYEHDTEAIFAIPKFEVEFRSEHDMPMTSIVSKWVRRRKSTPSVTLLPVTPASPHVVETSLTSTFDDGLCVTVDVGLLFFLHDVVQTYIKENETTSSGSIPRGMSPPTRVRKDRMTEKEDREKAPKSEAKRIRQFRSKHWKLEPRVRFLSWAGKNMDPVNIDWVLQKLGFSHAQLTIPKWAQRGAMDPMDSFLSLLVDRLLAGMQESASYLGDED</sequence>
<feature type="domain" description="Bridge-like lipid transfer protein family member 1 C-terminal" evidence="2">
    <location>
        <begin position="1"/>
        <end position="260"/>
    </location>
</feature>
<dbReference type="GO" id="GO:0098793">
    <property type="term" value="C:presynapse"/>
    <property type="evidence" value="ECO:0007669"/>
    <property type="project" value="GOC"/>
</dbReference>
<dbReference type="Proteomes" id="UP001163046">
    <property type="component" value="Unassembled WGS sequence"/>
</dbReference>
<organism evidence="3 4">
    <name type="scientific">Desmophyllum pertusum</name>
    <dbReference type="NCBI Taxonomy" id="174260"/>
    <lineage>
        <taxon>Eukaryota</taxon>
        <taxon>Metazoa</taxon>
        <taxon>Cnidaria</taxon>
        <taxon>Anthozoa</taxon>
        <taxon>Hexacorallia</taxon>
        <taxon>Scleractinia</taxon>
        <taxon>Caryophylliina</taxon>
        <taxon>Caryophylliidae</taxon>
        <taxon>Desmophyllum</taxon>
    </lineage>
</organism>
<evidence type="ECO:0000313" key="3">
    <source>
        <dbReference type="EMBL" id="KAJ7356235.1"/>
    </source>
</evidence>
<dbReference type="OrthoDB" id="6021490at2759"/>
<feature type="region of interest" description="Disordered" evidence="1">
    <location>
        <begin position="16"/>
        <end position="54"/>
    </location>
</feature>
<comment type="caution">
    <text evidence="3">The sequence shown here is derived from an EMBL/GenBank/DDBJ whole genome shotgun (WGS) entry which is preliminary data.</text>
</comment>
<dbReference type="PANTHER" id="PTHR31640:SF1">
    <property type="entry name" value="BRIDGE-LIKE LIPID TRANSFER PROTEIN FAMILY MEMBER 1"/>
    <property type="match status" value="1"/>
</dbReference>
<feature type="compositionally biased region" description="Basic and acidic residues" evidence="1">
    <location>
        <begin position="170"/>
        <end position="187"/>
    </location>
</feature>
<evidence type="ECO:0000313" key="4">
    <source>
        <dbReference type="Proteomes" id="UP001163046"/>
    </source>
</evidence>
<dbReference type="SMART" id="SM01220">
    <property type="entry name" value="FSA_C"/>
    <property type="match status" value="1"/>
</dbReference>
<dbReference type="AlphaFoldDB" id="A0A9W9YL61"/>